<proteinExistence type="predicted"/>
<accession>A0AAD7ND70</accession>
<evidence type="ECO:0000256" key="1">
    <source>
        <dbReference type="SAM" id="MobiDB-lite"/>
    </source>
</evidence>
<organism evidence="3 4">
    <name type="scientific">Mycena metata</name>
    <dbReference type="NCBI Taxonomy" id="1033252"/>
    <lineage>
        <taxon>Eukaryota</taxon>
        <taxon>Fungi</taxon>
        <taxon>Dikarya</taxon>
        <taxon>Basidiomycota</taxon>
        <taxon>Agaricomycotina</taxon>
        <taxon>Agaricomycetes</taxon>
        <taxon>Agaricomycetidae</taxon>
        <taxon>Agaricales</taxon>
        <taxon>Marasmiineae</taxon>
        <taxon>Mycenaceae</taxon>
        <taxon>Mycena</taxon>
    </lineage>
</organism>
<sequence>MASSTTSRSSRSSSAPTSASSTSSSQSIPSFSSFPQTGSTSTDPGVTATALPGNGTGDNSSGGGGGGNGIQSSAQLYLYTFLATLILLLAVSAAIVVRSLLLRRRHRRMVAEAIANGTWVAPAPRLRVDLRKKPRLWDAFLAPPPLPSNTTAEGATGEGKDEWDGIMPFAASYTPSPPTTAPTSTLAPPPPSATATSNSSSRNASRVNLSAPASATNLPATAGTALATEKIEPESGPAQPRVRVAVLIAMPAAGMFAAPPAASTTPAPTLHPTSPTTPREPQRPTWALHVPPTDDPDEQGLPHLEMGVVSVGVVPAHEERASEEDGEGRK</sequence>
<keyword evidence="2" id="KW-0472">Membrane</keyword>
<dbReference type="Proteomes" id="UP001215598">
    <property type="component" value="Unassembled WGS sequence"/>
</dbReference>
<dbReference type="AlphaFoldDB" id="A0AAD7ND70"/>
<evidence type="ECO:0000256" key="2">
    <source>
        <dbReference type="SAM" id="Phobius"/>
    </source>
</evidence>
<evidence type="ECO:0000313" key="4">
    <source>
        <dbReference type="Proteomes" id="UP001215598"/>
    </source>
</evidence>
<gene>
    <name evidence="3" type="ORF">B0H16DRAFT_738690</name>
</gene>
<feature type="compositionally biased region" description="Low complexity" evidence="1">
    <location>
        <begin position="193"/>
        <end position="205"/>
    </location>
</feature>
<feature type="compositionally biased region" description="Polar residues" evidence="1">
    <location>
        <begin position="206"/>
        <end position="216"/>
    </location>
</feature>
<keyword evidence="2" id="KW-0812">Transmembrane</keyword>
<reference evidence="3" key="1">
    <citation type="submission" date="2023-03" db="EMBL/GenBank/DDBJ databases">
        <title>Massive genome expansion in bonnet fungi (Mycena s.s.) driven by repeated elements and novel gene families across ecological guilds.</title>
        <authorList>
            <consortium name="Lawrence Berkeley National Laboratory"/>
            <person name="Harder C.B."/>
            <person name="Miyauchi S."/>
            <person name="Viragh M."/>
            <person name="Kuo A."/>
            <person name="Thoen E."/>
            <person name="Andreopoulos B."/>
            <person name="Lu D."/>
            <person name="Skrede I."/>
            <person name="Drula E."/>
            <person name="Henrissat B."/>
            <person name="Morin E."/>
            <person name="Kohler A."/>
            <person name="Barry K."/>
            <person name="LaButti K."/>
            <person name="Morin E."/>
            <person name="Salamov A."/>
            <person name="Lipzen A."/>
            <person name="Mereny Z."/>
            <person name="Hegedus B."/>
            <person name="Baldrian P."/>
            <person name="Stursova M."/>
            <person name="Weitz H."/>
            <person name="Taylor A."/>
            <person name="Grigoriev I.V."/>
            <person name="Nagy L.G."/>
            <person name="Martin F."/>
            <person name="Kauserud H."/>
        </authorList>
    </citation>
    <scope>NUCLEOTIDE SEQUENCE</scope>
    <source>
        <strain evidence="3">CBHHK182m</strain>
    </source>
</reference>
<name>A0AAD7ND70_9AGAR</name>
<feature type="region of interest" description="Disordered" evidence="1">
    <location>
        <begin position="141"/>
        <end position="216"/>
    </location>
</feature>
<evidence type="ECO:0000313" key="3">
    <source>
        <dbReference type="EMBL" id="KAJ7754847.1"/>
    </source>
</evidence>
<feature type="compositionally biased region" description="Low complexity" evidence="1">
    <location>
        <begin position="1"/>
        <end position="37"/>
    </location>
</feature>
<feature type="region of interest" description="Disordered" evidence="1">
    <location>
        <begin position="1"/>
        <end position="66"/>
    </location>
</feature>
<feature type="region of interest" description="Disordered" evidence="1">
    <location>
        <begin position="259"/>
        <end position="302"/>
    </location>
</feature>
<feature type="compositionally biased region" description="Low complexity" evidence="1">
    <location>
        <begin position="259"/>
        <end position="277"/>
    </location>
</feature>
<protein>
    <submittedName>
        <fullName evidence="3">Uncharacterized protein</fullName>
    </submittedName>
</protein>
<comment type="caution">
    <text evidence="3">The sequence shown here is derived from an EMBL/GenBank/DDBJ whole genome shotgun (WGS) entry which is preliminary data.</text>
</comment>
<dbReference type="EMBL" id="JARKIB010000051">
    <property type="protein sequence ID" value="KAJ7754847.1"/>
    <property type="molecule type" value="Genomic_DNA"/>
</dbReference>
<keyword evidence="4" id="KW-1185">Reference proteome</keyword>
<feature type="transmembrane region" description="Helical" evidence="2">
    <location>
        <begin position="76"/>
        <end position="101"/>
    </location>
</feature>
<feature type="compositionally biased region" description="Gly residues" evidence="1">
    <location>
        <begin position="54"/>
        <end position="66"/>
    </location>
</feature>
<keyword evidence="2" id="KW-1133">Transmembrane helix</keyword>